<dbReference type="GO" id="GO:0005886">
    <property type="term" value="C:plasma membrane"/>
    <property type="evidence" value="ECO:0007669"/>
    <property type="project" value="UniProtKB-SubCell"/>
</dbReference>
<proteinExistence type="inferred from homology"/>
<evidence type="ECO:0000256" key="2">
    <source>
        <dbReference type="ARBA" id="ARBA00010581"/>
    </source>
</evidence>
<name>A0A2A7NEM7_MYCAG</name>
<dbReference type="OrthoDB" id="9810850at2"/>
<dbReference type="Pfam" id="PF00510">
    <property type="entry name" value="COX3"/>
    <property type="match status" value="1"/>
</dbReference>
<dbReference type="SUPFAM" id="SSF81452">
    <property type="entry name" value="Cytochrome c oxidase subunit III-like"/>
    <property type="match status" value="1"/>
</dbReference>
<dbReference type="Proteomes" id="UP000220914">
    <property type="component" value="Unassembled WGS sequence"/>
</dbReference>
<dbReference type="InterPro" id="IPR035973">
    <property type="entry name" value="Cyt_c_oxidase_su3-like_sf"/>
</dbReference>
<comment type="similarity">
    <text evidence="2 9">Belongs to the cytochrome c oxidase subunit 3 family.</text>
</comment>
<comment type="caution">
    <text evidence="13">The sequence shown here is derived from an EMBL/GenBank/DDBJ whole genome shotgun (WGS) entry which is preliminary data.</text>
</comment>
<dbReference type="InterPro" id="IPR000298">
    <property type="entry name" value="Cyt_c_oxidase-like_su3"/>
</dbReference>
<feature type="transmembrane region" description="Helical" evidence="10">
    <location>
        <begin position="135"/>
        <end position="157"/>
    </location>
</feature>
<dbReference type="RefSeq" id="WP_097938103.1">
    <property type="nucleotide sequence ID" value="NZ_BLKS01000001.1"/>
</dbReference>
<dbReference type="PANTHER" id="PTHR11403:SF6">
    <property type="entry name" value="NITRIC OXIDE REDUCTASE SUBUNIT E"/>
    <property type="match status" value="1"/>
</dbReference>
<evidence type="ECO:0000259" key="11">
    <source>
        <dbReference type="PROSITE" id="PS50253"/>
    </source>
</evidence>
<evidence type="ECO:0000313" key="15">
    <source>
        <dbReference type="Proteomes" id="UP000465302"/>
    </source>
</evidence>
<keyword evidence="4 9" id="KW-0812">Transmembrane</keyword>
<feature type="transmembrane region" description="Helical" evidence="10">
    <location>
        <begin position="177"/>
        <end position="196"/>
    </location>
</feature>
<evidence type="ECO:0000256" key="9">
    <source>
        <dbReference type="RuleBase" id="RU003376"/>
    </source>
</evidence>
<gene>
    <name evidence="13" type="ORF">CQY20_02640</name>
    <name evidence="12" type="ORF">MAGR_26170</name>
</gene>
<evidence type="ECO:0000256" key="3">
    <source>
        <dbReference type="ARBA" id="ARBA00022347"/>
    </source>
</evidence>
<comment type="subcellular location">
    <subcellularLocation>
        <location evidence="9">Cell membrane</location>
        <topology evidence="9">Multi-pass membrane protein</topology>
    </subcellularLocation>
    <subcellularLocation>
        <location evidence="1">Membrane</location>
        <topology evidence="1">Multi-pass membrane protein</topology>
    </subcellularLocation>
</comment>
<dbReference type="Gene3D" id="1.20.120.80">
    <property type="entry name" value="Cytochrome c oxidase, subunit III, four-helix bundle"/>
    <property type="match status" value="1"/>
</dbReference>
<feature type="domain" description="Heme-copper oxidase subunit III family profile" evidence="11">
    <location>
        <begin position="24"/>
        <end position="197"/>
    </location>
</feature>
<dbReference type="InterPro" id="IPR013833">
    <property type="entry name" value="Cyt_c_oxidase_su3_a-hlx"/>
</dbReference>
<evidence type="ECO:0000256" key="10">
    <source>
        <dbReference type="SAM" id="Phobius"/>
    </source>
</evidence>
<evidence type="ECO:0000313" key="12">
    <source>
        <dbReference type="EMBL" id="GFG51176.1"/>
    </source>
</evidence>
<evidence type="ECO:0000256" key="5">
    <source>
        <dbReference type="ARBA" id="ARBA00022989"/>
    </source>
</evidence>
<evidence type="ECO:0000256" key="1">
    <source>
        <dbReference type="ARBA" id="ARBA00004141"/>
    </source>
</evidence>
<evidence type="ECO:0000313" key="13">
    <source>
        <dbReference type="EMBL" id="PEG42320.1"/>
    </source>
</evidence>
<reference evidence="13 14" key="1">
    <citation type="submission" date="2017-10" db="EMBL/GenBank/DDBJ databases">
        <title>The new phylogeny of genus Mycobacterium.</title>
        <authorList>
            <person name="Tortoli E."/>
            <person name="Trovato A."/>
            <person name="Cirillo D.M."/>
        </authorList>
    </citation>
    <scope>NUCLEOTIDE SEQUENCE [LARGE SCALE GENOMIC DNA]</scope>
    <source>
        <strain evidence="13 14">CCUG37673</strain>
    </source>
</reference>
<accession>A0A2A7NEM7</accession>
<dbReference type="Proteomes" id="UP000465302">
    <property type="component" value="Unassembled WGS sequence"/>
</dbReference>
<sequence length="197" mass="21888">MTDLDTAAPVKATDRAAHLPGEAAMWVMVLGDLVFFGAYFVIFMIHRAMAPGLYLQSQQHLNLTVGVVNTLVLLTSSWFVARSVVAARDGDHDAALRLIYLGGACGVVFAVIKAYEWATKVGAGVTLPSNEFFLFYYMLTGVHLFHVGLGLLILGVVVRELRNPRKRRLSMVESGAIYWHMVDLLWIVIFALLYVMR</sequence>
<evidence type="ECO:0000256" key="7">
    <source>
        <dbReference type="ARBA" id="ARBA00031400"/>
    </source>
</evidence>
<dbReference type="PANTHER" id="PTHR11403">
    <property type="entry name" value="CYTOCHROME C OXIDASE SUBUNIT III"/>
    <property type="match status" value="1"/>
</dbReference>
<dbReference type="AlphaFoldDB" id="A0A2A7NEM7"/>
<dbReference type="GO" id="GO:0019646">
    <property type="term" value="P:aerobic electron transport chain"/>
    <property type="evidence" value="ECO:0007669"/>
    <property type="project" value="InterPro"/>
</dbReference>
<comment type="catalytic activity">
    <reaction evidence="8">
        <text>4 Fe(II)-[cytochrome c] + O2 + 8 H(+)(in) = 4 Fe(III)-[cytochrome c] + 2 H2O + 4 H(+)(out)</text>
        <dbReference type="Rhea" id="RHEA:11436"/>
        <dbReference type="Rhea" id="RHEA-COMP:10350"/>
        <dbReference type="Rhea" id="RHEA-COMP:14399"/>
        <dbReference type="ChEBI" id="CHEBI:15377"/>
        <dbReference type="ChEBI" id="CHEBI:15378"/>
        <dbReference type="ChEBI" id="CHEBI:15379"/>
        <dbReference type="ChEBI" id="CHEBI:29033"/>
        <dbReference type="ChEBI" id="CHEBI:29034"/>
        <dbReference type="EC" id="7.1.1.9"/>
    </reaction>
</comment>
<protein>
    <recommendedName>
        <fullName evidence="3">Probable cytochrome c oxidase subunit 3</fullName>
    </recommendedName>
    <alternativeName>
        <fullName evidence="7">Cytochrome aa3 subunit 3</fullName>
    </alternativeName>
</protein>
<dbReference type="CDD" id="cd02862">
    <property type="entry name" value="NorE_like"/>
    <property type="match status" value="1"/>
</dbReference>
<evidence type="ECO:0000256" key="6">
    <source>
        <dbReference type="ARBA" id="ARBA00023136"/>
    </source>
</evidence>
<keyword evidence="5 10" id="KW-1133">Transmembrane helix</keyword>
<feature type="transmembrane region" description="Helical" evidence="10">
    <location>
        <begin position="65"/>
        <end position="85"/>
    </location>
</feature>
<keyword evidence="14" id="KW-1185">Reference proteome</keyword>
<dbReference type="PROSITE" id="PS50253">
    <property type="entry name" value="COX3"/>
    <property type="match status" value="1"/>
</dbReference>
<feature type="transmembrane region" description="Helical" evidence="10">
    <location>
        <begin position="23"/>
        <end position="45"/>
    </location>
</feature>
<dbReference type="EMBL" id="BLKS01000001">
    <property type="protein sequence ID" value="GFG51176.1"/>
    <property type="molecule type" value="Genomic_DNA"/>
</dbReference>
<keyword evidence="6 10" id="KW-0472">Membrane</keyword>
<evidence type="ECO:0000256" key="4">
    <source>
        <dbReference type="ARBA" id="ARBA00022692"/>
    </source>
</evidence>
<evidence type="ECO:0000256" key="8">
    <source>
        <dbReference type="ARBA" id="ARBA00047816"/>
    </source>
</evidence>
<dbReference type="EMBL" id="PDCP01000003">
    <property type="protein sequence ID" value="PEG42320.1"/>
    <property type="molecule type" value="Genomic_DNA"/>
</dbReference>
<reference evidence="12" key="3">
    <citation type="submission" date="2020-02" db="EMBL/GenBank/DDBJ databases">
        <authorList>
            <person name="Matsumoto Y."/>
            <person name="Motooka D."/>
            <person name="Nakamura S."/>
        </authorList>
    </citation>
    <scope>NUCLEOTIDE SEQUENCE</scope>
    <source>
        <strain evidence="12">JCM 6377</strain>
    </source>
</reference>
<evidence type="ECO:0000313" key="14">
    <source>
        <dbReference type="Proteomes" id="UP000220914"/>
    </source>
</evidence>
<feature type="transmembrane region" description="Helical" evidence="10">
    <location>
        <begin position="97"/>
        <end position="115"/>
    </location>
</feature>
<dbReference type="GO" id="GO:0004129">
    <property type="term" value="F:cytochrome-c oxidase activity"/>
    <property type="evidence" value="ECO:0007669"/>
    <property type="project" value="UniProtKB-EC"/>
</dbReference>
<organism evidence="13 14">
    <name type="scientific">Mycolicibacterium agri</name>
    <name type="common">Mycobacterium agri</name>
    <dbReference type="NCBI Taxonomy" id="36811"/>
    <lineage>
        <taxon>Bacteria</taxon>
        <taxon>Bacillati</taxon>
        <taxon>Actinomycetota</taxon>
        <taxon>Actinomycetes</taxon>
        <taxon>Mycobacteriales</taxon>
        <taxon>Mycobacteriaceae</taxon>
        <taxon>Mycolicibacterium</taxon>
    </lineage>
</organism>
<dbReference type="InterPro" id="IPR024791">
    <property type="entry name" value="Cyt_c/ubiquinol_Oxase_su3"/>
</dbReference>
<reference evidence="12 15" key="2">
    <citation type="journal article" date="2019" name="Emerg. Microbes Infect.">
        <title>Comprehensive subspecies identification of 175 nontuberculous mycobacteria species based on 7547 genomic profiles.</title>
        <authorList>
            <person name="Matsumoto Y."/>
            <person name="Kinjo T."/>
            <person name="Motooka D."/>
            <person name="Nabeya D."/>
            <person name="Jung N."/>
            <person name="Uechi K."/>
            <person name="Horii T."/>
            <person name="Iida T."/>
            <person name="Fujita J."/>
            <person name="Nakamura S."/>
        </authorList>
    </citation>
    <scope>NUCLEOTIDE SEQUENCE [LARGE SCALE GENOMIC DNA]</scope>
    <source>
        <strain evidence="12 15">JCM 6377</strain>
    </source>
</reference>